<accession>A0ACC2GHW5</accession>
<name>A0ACC2GHW5_DALPE</name>
<keyword evidence="2" id="KW-1185">Reference proteome</keyword>
<dbReference type="EMBL" id="CM055740">
    <property type="protein sequence ID" value="KAJ8003142.1"/>
    <property type="molecule type" value="Genomic_DNA"/>
</dbReference>
<sequence>MSLLLTRPHHESLSVHLWNRQAHFPVNDEKALWNRRILECRVGTLQFQQLENKAQLTEKSLM</sequence>
<proteinExistence type="predicted"/>
<organism evidence="1 2">
    <name type="scientific">Dallia pectoralis</name>
    <name type="common">Alaska blackfish</name>
    <dbReference type="NCBI Taxonomy" id="75939"/>
    <lineage>
        <taxon>Eukaryota</taxon>
        <taxon>Metazoa</taxon>
        <taxon>Chordata</taxon>
        <taxon>Craniata</taxon>
        <taxon>Vertebrata</taxon>
        <taxon>Euteleostomi</taxon>
        <taxon>Actinopterygii</taxon>
        <taxon>Neopterygii</taxon>
        <taxon>Teleostei</taxon>
        <taxon>Protacanthopterygii</taxon>
        <taxon>Esociformes</taxon>
        <taxon>Umbridae</taxon>
        <taxon>Dallia</taxon>
    </lineage>
</organism>
<evidence type="ECO:0000313" key="2">
    <source>
        <dbReference type="Proteomes" id="UP001157502"/>
    </source>
</evidence>
<comment type="caution">
    <text evidence="1">The sequence shown here is derived from an EMBL/GenBank/DDBJ whole genome shotgun (WGS) entry which is preliminary data.</text>
</comment>
<protein>
    <submittedName>
        <fullName evidence="1">Uncharacterized protein</fullName>
    </submittedName>
</protein>
<dbReference type="Proteomes" id="UP001157502">
    <property type="component" value="Chromosome 13"/>
</dbReference>
<gene>
    <name evidence="1" type="ORF">DPEC_G00166300</name>
</gene>
<evidence type="ECO:0000313" key="1">
    <source>
        <dbReference type="EMBL" id="KAJ8003142.1"/>
    </source>
</evidence>
<reference evidence="1" key="1">
    <citation type="submission" date="2021-05" db="EMBL/GenBank/DDBJ databases">
        <authorList>
            <person name="Pan Q."/>
            <person name="Jouanno E."/>
            <person name="Zahm M."/>
            <person name="Klopp C."/>
            <person name="Cabau C."/>
            <person name="Louis A."/>
            <person name="Berthelot C."/>
            <person name="Parey E."/>
            <person name="Roest Crollius H."/>
            <person name="Montfort J."/>
            <person name="Robinson-Rechavi M."/>
            <person name="Bouchez O."/>
            <person name="Lampietro C."/>
            <person name="Lopez Roques C."/>
            <person name="Donnadieu C."/>
            <person name="Postlethwait J."/>
            <person name="Bobe J."/>
            <person name="Dillon D."/>
            <person name="Chandos A."/>
            <person name="von Hippel F."/>
            <person name="Guiguen Y."/>
        </authorList>
    </citation>
    <scope>NUCLEOTIDE SEQUENCE</scope>
    <source>
        <strain evidence="1">YG-Jan2019</strain>
    </source>
</reference>